<dbReference type="EMBL" id="AGNL01041820">
    <property type="protein sequence ID" value="EJK51331.1"/>
    <property type="molecule type" value="Genomic_DNA"/>
</dbReference>
<dbReference type="AlphaFoldDB" id="K0RR19"/>
<reference evidence="1 2" key="1">
    <citation type="journal article" date="2012" name="Genome Biol.">
        <title>Genome and low-iron response of an oceanic diatom adapted to chronic iron limitation.</title>
        <authorList>
            <person name="Lommer M."/>
            <person name="Specht M."/>
            <person name="Roy A.S."/>
            <person name="Kraemer L."/>
            <person name="Andreson R."/>
            <person name="Gutowska M.A."/>
            <person name="Wolf J."/>
            <person name="Bergner S.V."/>
            <person name="Schilhabel M.B."/>
            <person name="Klostermeier U.C."/>
            <person name="Beiko R.G."/>
            <person name="Rosenstiel P."/>
            <person name="Hippler M."/>
            <person name="Laroche J."/>
        </authorList>
    </citation>
    <scope>NUCLEOTIDE SEQUENCE [LARGE SCALE GENOMIC DNA]</scope>
    <source>
        <strain evidence="1 2">CCMP1005</strain>
    </source>
</reference>
<accession>K0RR19</accession>
<sequence length="186" mass="19772">LKKPPRRGGHPAETRPLSSAAADVHVHIALLTAGGGKKEATPPNPVTCSYLAPLVASRRAGPAGCGFWAAWRRAGVAAAKFGGQNNDPKIPVNTSCLHQRQPTTKSRSGHVDCPGLTQRQIVPIRTFPGPDDPDLQGPDLTGTFADPDISQALPHRSGPIRAHTFRRLRVLIINIAPPSPPHRSQS</sequence>
<name>K0RR19_THAOC</name>
<evidence type="ECO:0000313" key="2">
    <source>
        <dbReference type="Proteomes" id="UP000266841"/>
    </source>
</evidence>
<gene>
    <name evidence="1" type="ORF">THAOC_29504</name>
</gene>
<feature type="non-terminal residue" evidence="1">
    <location>
        <position position="1"/>
    </location>
</feature>
<proteinExistence type="predicted"/>
<evidence type="ECO:0000313" key="1">
    <source>
        <dbReference type="EMBL" id="EJK51331.1"/>
    </source>
</evidence>
<organism evidence="1 2">
    <name type="scientific">Thalassiosira oceanica</name>
    <name type="common">Marine diatom</name>
    <dbReference type="NCBI Taxonomy" id="159749"/>
    <lineage>
        <taxon>Eukaryota</taxon>
        <taxon>Sar</taxon>
        <taxon>Stramenopiles</taxon>
        <taxon>Ochrophyta</taxon>
        <taxon>Bacillariophyta</taxon>
        <taxon>Coscinodiscophyceae</taxon>
        <taxon>Thalassiosirophycidae</taxon>
        <taxon>Thalassiosirales</taxon>
        <taxon>Thalassiosiraceae</taxon>
        <taxon>Thalassiosira</taxon>
    </lineage>
</organism>
<dbReference type="Proteomes" id="UP000266841">
    <property type="component" value="Unassembled WGS sequence"/>
</dbReference>
<keyword evidence="2" id="KW-1185">Reference proteome</keyword>
<protein>
    <submittedName>
        <fullName evidence="1">Uncharacterized protein</fullName>
    </submittedName>
</protein>
<comment type="caution">
    <text evidence="1">The sequence shown here is derived from an EMBL/GenBank/DDBJ whole genome shotgun (WGS) entry which is preliminary data.</text>
</comment>